<name>A0A9W8G8V9_9FUNG</name>
<accession>A0A9W8G8V9</accession>
<gene>
    <name evidence="1" type="ORF">IWW39_006059</name>
</gene>
<protein>
    <submittedName>
        <fullName evidence="1">Uncharacterized protein</fullName>
    </submittedName>
</protein>
<proteinExistence type="predicted"/>
<comment type="caution">
    <text evidence="1">The sequence shown here is derived from an EMBL/GenBank/DDBJ whole genome shotgun (WGS) entry which is preliminary data.</text>
</comment>
<sequence>MLRKVEVEYAISDLEDDSDDDFFDTLLGPLFRLASRIVHRTLYKFNLKISVDDISNLVRIDVDVGNIKPIAHLARRSAASLEYLCVMSAFGFHGSSYGIIGDNNGNFACYPRLRVLKLRHGSDFDFKPYEHPIPPTAVPFPILQVLHLTGCCPFGGDTAFRGNAARLKSLFLKVRPKDIEMLFERGVFTPFSHPKLKCVNIVYISYYGRSKITVFKDYLQQLLRIAPNAAVRELPCVESQSDISVAISVFGNHPNIQVLCLPEVYLPLWDAITLIGSLPLLSHLHCRTSYMVRLPAGVKEKGLPAYMLSTYAPMGKRLRCWHITQISRSVDQAAICVLLLALICSNFDYSIPPEKQFVEFMNEMEKAINLDGYKDHAPRLKHLLCSKWGY</sequence>
<dbReference type="Proteomes" id="UP001151516">
    <property type="component" value="Unassembled WGS sequence"/>
</dbReference>
<evidence type="ECO:0000313" key="1">
    <source>
        <dbReference type="EMBL" id="KAJ2682285.1"/>
    </source>
</evidence>
<dbReference type="EMBL" id="JANBTX010000445">
    <property type="protein sequence ID" value="KAJ2682285.1"/>
    <property type="molecule type" value="Genomic_DNA"/>
</dbReference>
<reference evidence="1" key="1">
    <citation type="submission" date="2022-07" db="EMBL/GenBank/DDBJ databases">
        <title>Phylogenomic reconstructions and comparative analyses of Kickxellomycotina fungi.</title>
        <authorList>
            <person name="Reynolds N.K."/>
            <person name="Stajich J.E."/>
            <person name="Barry K."/>
            <person name="Grigoriev I.V."/>
            <person name="Crous P."/>
            <person name="Smith M.E."/>
        </authorList>
    </citation>
    <scope>NUCLEOTIDE SEQUENCE</scope>
    <source>
        <strain evidence="1">CBS 109367</strain>
    </source>
</reference>
<evidence type="ECO:0000313" key="2">
    <source>
        <dbReference type="Proteomes" id="UP001151516"/>
    </source>
</evidence>
<organism evidence="1 2">
    <name type="scientific">Coemansia spiralis</name>
    <dbReference type="NCBI Taxonomy" id="417178"/>
    <lineage>
        <taxon>Eukaryota</taxon>
        <taxon>Fungi</taxon>
        <taxon>Fungi incertae sedis</taxon>
        <taxon>Zoopagomycota</taxon>
        <taxon>Kickxellomycotina</taxon>
        <taxon>Kickxellomycetes</taxon>
        <taxon>Kickxellales</taxon>
        <taxon>Kickxellaceae</taxon>
        <taxon>Coemansia</taxon>
    </lineage>
</organism>
<dbReference type="SUPFAM" id="SSF52047">
    <property type="entry name" value="RNI-like"/>
    <property type="match status" value="1"/>
</dbReference>
<dbReference type="OrthoDB" id="5529877at2759"/>
<dbReference type="AlphaFoldDB" id="A0A9W8G8V9"/>
<keyword evidence="2" id="KW-1185">Reference proteome</keyword>